<evidence type="ECO:0000313" key="2">
    <source>
        <dbReference type="Proteomes" id="UP000183255"/>
    </source>
</evidence>
<accession>A0A1G8H822</accession>
<organism evidence="1 2">
    <name type="scientific">Proteiniclasticum ruminis</name>
    <dbReference type="NCBI Taxonomy" id="398199"/>
    <lineage>
        <taxon>Bacteria</taxon>
        <taxon>Bacillati</taxon>
        <taxon>Bacillota</taxon>
        <taxon>Clostridia</taxon>
        <taxon>Eubacteriales</taxon>
        <taxon>Clostridiaceae</taxon>
        <taxon>Proteiniclasticum</taxon>
    </lineage>
</organism>
<dbReference type="EMBL" id="FNDZ01000001">
    <property type="protein sequence ID" value="SDI02719.1"/>
    <property type="molecule type" value="Genomic_DNA"/>
</dbReference>
<proteinExistence type="predicted"/>
<dbReference type="RefSeq" id="WP_031573653.1">
    <property type="nucleotide sequence ID" value="NZ_FNDZ01000001.1"/>
</dbReference>
<reference evidence="1 2" key="1">
    <citation type="submission" date="2016-10" db="EMBL/GenBank/DDBJ databases">
        <authorList>
            <person name="de Groot N.N."/>
        </authorList>
    </citation>
    <scope>NUCLEOTIDE SEQUENCE [LARGE SCALE GENOMIC DNA]</scope>
    <source>
        <strain evidence="1 2">CGMCC 1.5058</strain>
    </source>
</reference>
<name>A0A1G8H822_9CLOT</name>
<evidence type="ECO:0000313" key="1">
    <source>
        <dbReference type="EMBL" id="SDI02719.1"/>
    </source>
</evidence>
<dbReference type="AlphaFoldDB" id="A0A1G8H822"/>
<protein>
    <submittedName>
        <fullName evidence="1">Uncharacterized protein</fullName>
    </submittedName>
</protein>
<dbReference type="Proteomes" id="UP000183255">
    <property type="component" value="Unassembled WGS sequence"/>
</dbReference>
<sequence>MGNEKFYEKDALLKVLFMPIRDKLSIYIGASMVEVKEKEGFLFVIFLTPGGKIELKCAAKRMAVTLWEVELQDQEIQEILLRIAFFLRRNEIQVLTIRKSAETKKLSEYLEKNCKTLLLASYGKEIWYELRVMEYICKAQHQNI</sequence>
<gene>
    <name evidence="1" type="ORF">SAMN05421804_101501</name>
</gene>